<evidence type="ECO:0000313" key="1">
    <source>
        <dbReference type="EMBL" id="MBA4676577.1"/>
    </source>
</evidence>
<organism evidence="1">
    <name type="scientific">Opuntia streptacantha</name>
    <name type="common">Prickly pear cactus</name>
    <name type="synonym">Opuntia cardona</name>
    <dbReference type="NCBI Taxonomy" id="393608"/>
    <lineage>
        <taxon>Eukaryota</taxon>
        <taxon>Viridiplantae</taxon>
        <taxon>Streptophyta</taxon>
        <taxon>Embryophyta</taxon>
        <taxon>Tracheophyta</taxon>
        <taxon>Spermatophyta</taxon>
        <taxon>Magnoliopsida</taxon>
        <taxon>eudicotyledons</taxon>
        <taxon>Gunneridae</taxon>
        <taxon>Pentapetalae</taxon>
        <taxon>Caryophyllales</taxon>
        <taxon>Cactineae</taxon>
        <taxon>Cactaceae</taxon>
        <taxon>Opuntioideae</taxon>
        <taxon>Opuntia</taxon>
    </lineage>
</organism>
<protein>
    <submittedName>
        <fullName evidence="1">Uncharacterized protein</fullName>
    </submittedName>
</protein>
<sequence>MAFWDRLSIPFLLFLTCSQLTLVHIYLQEYGFPGFSAIFSPSSTNSPFSTRFKKLALRILDAKDLSTQSLEYGCLKRHSWKPTGPSSIACKEQESMCKSTDNADL</sequence>
<name>A0A7C9AW32_OPUST</name>
<proteinExistence type="predicted"/>
<accession>A0A7C9AW32</accession>
<reference evidence="1" key="1">
    <citation type="journal article" date="2013" name="J. Plant Res.">
        <title>Effect of fungi and light on seed germination of three Opuntia species from semiarid lands of central Mexico.</title>
        <authorList>
            <person name="Delgado-Sanchez P."/>
            <person name="Jimenez-Bremont J.F."/>
            <person name="Guerrero-Gonzalez Mde L."/>
            <person name="Flores J."/>
        </authorList>
    </citation>
    <scope>NUCLEOTIDE SEQUENCE</scope>
    <source>
        <tissue evidence="1">Cladode</tissue>
    </source>
</reference>
<dbReference type="EMBL" id="GISG01271961">
    <property type="protein sequence ID" value="MBA4676577.1"/>
    <property type="molecule type" value="Transcribed_RNA"/>
</dbReference>
<dbReference type="AlphaFoldDB" id="A0A7C9AW32"/>
<reference evidence="1" key="2">
    <citation type="submission" date="2020-07" db="EMBL/GenBank/DDBJ databases">
        <authorList>
            <person name="Vera ALvarez R."/>
            <person name="Arias-Moreno D.M."/>
            <person name="Jimenez-Jacinto V."/>
            <person name="Jimenez-Bremont J.F."/>
            <person name="Swaminathan K."/>
            <person name="Moose S.P."/>
            <person name="Guerrero-Gonzalez M.L."/>
            <person name="Marino-Ramirez L."/>
            <person name="Landsman D."/>
            <person name="Rodriguez-Kessler M."/>
            <person name="Delgado-Sanchez P."/>
        </authorList>
    </citation>
    <scope>NUCLEOTIDE SEQUENCE</scope>
    <source>
        <tissue evidence="1">Cladode</tissue>
    </source>
</reference>